<protein>
    <submittedName>
        <fullName evidence="1">Uncharacterized protein</fullName>
    </submittedName>
</protein>
<gene>
    <name evidence="1" type="ORF">RSO01_34570</name>
</gene>
<accession>A0A512NBG2</accession>
<reference evidence="1 2" key="1">
    <citation type="submission" date="2019-07" db="EMBL/GenBank/DDBJ databases">
        <title>Whole genome shotgun sequence of Reyranella soli NBRC 108950.</title>
        <authorList>
            <person name="Hosoyama A."/>
            <person name="Uohara A."/>
            <person name="Ohji S."/>
            <person name="Ichikawa N."/>
        </authorList>
    </citation>
    <scope>NUCLEOTIDE SEQUENCE [LARGE SCALE GENOMIC DNA]</scope>
    <source>
        <strain evidence="1 2">NBRC 108950</strain>
    </source>
</reference>
<dbReference type="Proteomes" id="UP000321058">
    <property type="component" value="Unassembled WGS sequence"/>
</dbReference>
<evidence type="ECO:0000313" key="2">
    <source>
        <dbReference type="Proteomes" id="UP000321058"/>
    </source>
</evidence>
<sequence>MALTPTLIIERRRSALVADWQQDPLIVVQVESPAVLPVLTFLDDRGRGAGVGAVGRRSQTNTVIVSRPGDPDRNASVWVKASYTGYRTAFIGFLNHVYGTQATTTNVAGYDVDHLLNRARSPGGAGYIRIEAVNSAVNQAWGRLFERAASNPAFLANQNRLRRTLSWTICAKLANRMPPNGPADANGINRLAAYFQTLGMDANEARDGLTSMLNFAYGVR</sequence>
<dbReference type="OrthoDB" id="7375712at2"/>
<dbReference type="EMBL" id="BKAJ01000061">
    <property type="protein sequence ID" value="GEP56291.1"/>
    <property type="molecule type" value="Genomic_DNA"/>
</dbReference>
<name>A0A512NBG2_9HYPH</name>
<organism evidence="1 2">
    <name type="scientific">Reyranella soli</name>
    <dbReference type="NCBI Taxonomy" id="1230389"/>
    <lineage>
        <taxon>Bacteria</taxon>
        <taxon>Pseudomonadati</taxon>
        <taxon>Pseudomonadota</taxon>
        <taxon>Alphaproteobacteria</taxon>
        <taxon>Hyphomicrobiales</taxon>
        <taxon>Reyranellaceae</taxon>
        <taxon>Reyranella</taxon>
    </lineage>
</organism>
<comment type="caution">
    <text evidence="1">The sequence shown here is derived from an EMBL/GenBank/DDBJ whole genome shotgun (WGS) entry which is preliminary data.</text>
</comment>
<proteinExistence type="predicted"/>
<dbReference type="AlphaFoldDB" id="A0A512NBG2"/>
<dbReference type="RefSeq" id="WP_147150361.1">
    <property type="nucleotide sequence ID" value="NZ_BKAJ01000061.1"/>
</dbReference>
<evidence type="ECO:0000313" key="1">
    <source>
        <dbReference type="EMBL" id="GEP56291.1"/>
    </source>
</evidence>
<keyword evidence="2" id="KW-1185">Reference proteome</keyword>